<dbReference type="PANTHER" id="PTHR19338:SF42">
    <property type="entry name" value="RX N-TERMINAL DOMAIN-CONTAINING PROTEIN"/>
    <property type="match status" value="1"/>
</dbReference>
<protein>
    <recommendedName>
        <fullName evidence="10">Rx N-terminal domain-containing protein</fullName>
    </recommendedName>
</protein>
<comment type="similarity">
    <text evidence="1">Belongs to the disease resistance NB-LRR family.</text>
</comment>
<keyword evidence="2" id="KW-0433">Leucine-rich repeat</keyword>
<dbReference type="GO" id="GO:0006952">
    <property type="term" value="P:defense response"/>
    <property type="evidence" value="ECO:0007669"/>
    <property type="project" value="UniProtKB-KW"/>
</dbReference>
<dbReference type="Gramene" id="TraesCAD_scaffold_088305_01G000500.1">
    <property type="protein sequence ID" value="TraesCAD_scaffold_088305_01G000500.1"/>
    <property type="gene ID" value="TraesCAD_scaffold_088305_01G000500"/>
</dbReference>
<dbReference type="OrthoDB" id="682754at2759"/>
<evidence type="ECO:0000256" key="5">
    <source>
        <dbReference type="ARBA" id="ARBA00022821"/>
    </source>
</evidence>
<dbReference type="Gramene" id="TraesCS6D02G369700.1">
    <property type="protein sequence ID" value="TraesCS6D02G369700.1.cds1"/>
    <property type="gene ID" value="TraesCS6D02G369700"/>
</dbReference>
<dbReference type="InterPro" id="IPR002182">
    <property type="entry name" value="NB-ARC"/>
</dbReference>
<name>A0A3B6QNW1_WHEAT</name>
<accession>A0A3B6QNW1</accession>
<dbReference type="InterPro" id="IPR041118">
    <property type="entry name" value="Rx_N"/>
</dbReference>
<evidence type="ECO:0000259" key="6">
    <source>
        <dbReference type="Pfam" id="PF00931"/>
    </source>
</evidence>
<dbReference type="AlphaFoldDB" id="A0A3B6QNW1"/>
<keyword evidence="4" id="KW-0547">Nucleotide-binding</keyword>
<dbReference type="Gramene" id="TraesROB_scaffold_093280_01G000200.1">
    <property type="protein sequence ID" value="TraesROB_scaffold_093280_01G000200.1"/>
    <property type="gene ID" value="TraesROB_scaffold_093280_01G000200"/>
</dbReference>
<evidence type="ECO:0000313" key="8">
    <source>
        <dbReference type="EnsemblPlants" id="TraesCS6D02G369700.1.cds1"/>
    </source>
</evidence>
<dbReference type="Gramene" id="TraesKAR6D01G0344420.1">
    <property type="protein sequence ID" value="cds.TraesKAR6D01G0344420.1"/>
    <property type="gene ID" value="TraesKAR6D01G0344420"/>
</dbReference>
<keyword evidence="3" id="KW-0677">Repeat</keyword>
<dbReference type="Gramene" id="TraesCLE_scaffold_093224_01G000200.1">
    <property type="protein sequence ID" value="TraesCLE_scaffold_093224_01G000200.1"/>
    <property type="gene ID" value="TraesCLE_scaffold_093224_01G000200"/>
</dbReference>
<dbReference type="PANTHER" id="PTHR19338">
    <property type="entry name" value="TRANSLOCASE OF INNER MITOCHONDRIAL MEMBRANE 13 HOMOLOG"/>
    <property type="match status" value="1"/>
</dbReference>
<dbReference type="EnsemblPlants" id="TraesCS6D02G369700.1">
    <property type="protein sequence ID" value="TraesCS6D02G369700.1.cds1"/>
    <property type="gene ID" value="TraesCS6D02G369700"/>
</dbReference>
<dbReference type="Gene3D" id="1.20.5.4130">
    <property type="match status" value="1"/>
</dbReference>
<evidence type="ECO:0000256" key="3">
    <source>
        <dbReference type="ARBA" id="ARBA00022737"/>
    </source>
</evidence>
<feature type="domain" description="Disease resistance N-terminal" evidence="7">
    <location>
        <begin position="2"/>
        <end position="62"/>
    </location>
</feature>
<dbReference type="SMR" id="A0A3B6QNW1"/>
<dbReference type="InterPro" id="IPR027417">
    <property type="entry name" value="P-loop_NTPase"/>
</dbReference>
<feature type="domain" description="NB-ARC" evidence="6">
    <location>
        <begin position="152"/>
        <end position="211"/>
    </location>
</feature>
<keyword evidence="5" id="KW-0611">Plant defense</keyword>
<dbReference type="Gramene" id="TraesCS6D03G0852500.1">
    <property type="protein sequence ID" value="TraesCS6D03G0852500.1.CDS1"/>
    <property type="gene ID" value="TraesCS6D03G0852500"/>
</dbReference>
<dbReference type="OMA" id="REDTERC"/>
<organism evidence="8">
    <name type="scientific">Triticum aestivum</name>
    <name type="common">Wheat</name>
    <dbReference type="NCBI Taxonomy" id="4565"/>
    <lineage>
        <taxon>Eukaryota</taxon>
        <taxon>Viridiplantae</taxon>
        <taxon>Streptophyta</taxon>
        <taxon>Embryophyta</taxon>
        <taxon>Tracheophyta</taxon>
        <taxon>Spermatophyta</taxon>
        <taxon>Magnoliopsida</taxon>
        <taxon>Liliopsida</taxon>
        <taxon>Poales</taxon>
        <taxon>Poaceae</taxon>
        <taxon>BOP clade</taxon>
        <taxon>Pooideae</taxon>
        <taxon>Triticodae</taxon>
        <taxon>Triticeae</taxon>
        <taxon>Triticinae</taxon>
        <taxon>Triticum</taxon>
    </lineage>
</organism>
<dbReference type="Gramene" id="TraesWEE_scaffold_083322_01G000200.1">
    <property type="protein sequence ID" value="TraesWEE_scaffold_083322_01G000200.1"/>
    <property type="gene ID" value="TraesWEE_scaffold_083322_01G000200"/>
</dbReference>
<keyword evidence="9" id="KW-1185">Reference proteome</keyword>
<dbReference type="Proteomes" id="UP000019116">
    <property type="component" value="Chromosome 6D"/>
</dbReference>
<evidence type="ECO:0000256" key="1">
    <source>
        <dbReference type="ARBA" id="ARBA00008894"/>
    </source>
</evidence>
<dbReference type="Gene3D" id="3.40.50.300">
    <property type="entry name" value="P-loop containing nucleotide triphosphate hydrolases"/>
    <property type="match status" value="1"/>
</dbReference>
<reference evidence="8" key="1">
    <citation type="submission" date="2018-08" db="EMBL/GenBank/DDBJ databases">
        <authorList>
            <person name="Rossello M."/>
        </authorList>
    </citation>
    <scope>NUCLEOTIDE SEQUENCE [LARGE SCALE GENOMIC DNA]</scope>
    <source>
        <strain evidence="8">cv. Chinese Spring</strain>
    </source>
</reference>
<dbReference type="GO" id="GO:0043531">
    <property type="term" value="F:ADP binding"/>
    <property type="evidence" value="ECO:0007669"/>
    <property type="project" value="InterPro"/>
</dbReference>
<dbReference type="InterPro" id="IPR038005">
    <property type="entry name" value="RX-like_CC"/>
</dbReference>
<proteinExistence type="inferred from homology"/>
<dbReference type="SUPFAM" id="SSF52540">
    <property type="entry name" value="P-loop containing nucleoside triphosphate hydrolases"/>
    <property type="match status" value="1"/>
</dbReference>
<evidence type="ECO:0000313" key="9">
    <source>
        <dbReference type="Proteomes" id="UP000019116"/>
    </source>
</evidence>
<reference evidence="8" key="2">
    <citation type="submission" date="2018-10" db="UniProtKB">
        <authorList>
            <consortium name="EnsemblPlants"/>
        </authorList>
    </citation>
    <scope>IDENTIFICATION</scope>
</reference>
<evidence type="ECO:0008006" key="10">
    <source>
        <dbReference type="Google" id="ProtNLM"/>
    </source>
</evidence>
<dbReference type="CDD" id="cd14798">
    <property type="entry name" value="RX-CC_like"/>
    <property type="match status" value="1"/>
</dbReference>
<dbReference type="Pfam" id="PF18052">
    <property type="entry name" value="Rx_N"/>
    <property type="match status" value="1"/>
</dbReference>
<evidence type="ECO:0000256" key="2">
    <source>
        <dbReference type="ARBA" id="ARBA00022614"/>
    </source>
</evidence>
<sequence>MFLRAELEAMHAFLLKMSQVEEPDEQAKCWMKEVRELSYDIHNSIDDFMLRVDDKSAKPKGVKGFINRSMNLLTETKTRHRIGKEIRSLETQVKEVAERRARYKINDNISKATNVTVDPRVCSLNRDLSELVGFDEPATELLKLLNVGEELKQPLKVVSIVGVGGLGKTTLARHVYDKYGSRFRYRAFVSVSRNPNMVTLLRAILIQVGYNKTLPEEAQLISG</sequence>
<evidence type="ECO:0000259" key="7">
    <source>
        <dbReference type="Pfam" id="PF18052"/>
    </source>
</evidence>
<evidence type="ECO:0000256" key="4">
    <source>
        <dbReference type="ARBA" id="ARBA00022741"/>
    </source>
</evidence>
<dbReference type="Pfam" id="PF00931">
    <property type="entry name" value="NB-ARC"/>
    <property type="match status" value="1"/>
</dbReference>